<proteinExistence type="predicted"/>
<dbReference type="RefSeq" id="WP_006599382.1">
    <property type="nucleotide sequence ID" value="NZ_GL622359.1"/>
</dbReference>
<accession>E6MIX5</accession>
<dbReference type="InterPro" id="IPR050640">
    <property type="entry name" value="Bact_2-comp_sensor_kinase"/>
</dbReference>
<dbReference type="GO" id="GO:0016020">
    <property type="term" value="C:membrane"/>
    <property type="evidence" value="ECO:0007669"/>
    <property type="project" value="InterPro"/>
</dbReference>
<keyword evidence="3" id="KW-0418">Kinase</keyword>
<keyword evidence="4" id="KW-1185">Reference proteome</keyword>
<dbReference type="OrthoDB" id="138378at2"/>
<evidence type="ECO:0000259" key="2">
    <source>
        <dbReference type="Pfam" id="PF10114"/>
    </source>
</evidence>
<dbReference type="PANTHER" id="PTHR34220">
    <property type="entry name" value="SENSOR HISTIDINE KINASE YPDA"/>
    <property type="match status" value="1"/>
</dbReference>
<reference evidence="3 4" key="1">
    <citation type="submission" date="2010-12" db="EMBL/GenBank/DDBJ databases">
        <authorList>
            <person name="Muzny D."/>
            <person name="Qin X."/>
            <person name="Deng J."/>
            <person name="Jiang H."/>
            <person name="Liu Y."/>
            <person name="Qu J."/>
            <person name="Song X.-Z."/>
            <person name="Zhang L."/>
            <person name="Thornton R."/>
            <person name="Coyle M."/>
            <person name="Francisco L."/>
            <person name="Jackson L."/>
            <person name="Javaid M."/>
            <person name="Korchina V."/>
            <person name="Kovar C."/>
            <person name="Mata R."/>
            <person name="Mathew T."/>
            <person name="Ngo R."/>
            <person name="Nguyen L."/>
            <person name="Nguyen N."/>
            <person name="Okwuonu G."/>
            <person name="Ongeri F."/>
            <person name="Pham C."/>
            <person name="Simmons D."/>
            <person name="Wilczek-Boney K."/>
            <person name="Hale W."/>
            <person name="Jakkamsetti A."/>
            <person name="Pham P."/>
            <person name="Ruth R."/>
            <person name="San Lucas F."/>
            <person name="Warren J."/>
            <person name="Zhang J."/>
            <person name="Zhao Z."/>
            <person name="Zhou C."/>
            <person name="Zhu D."/>
            <person name="Lee S."/>
            <person name="Bess C."/>
            <person name="Blankenburg K."/>
            <person name="Forbes L."/>
            <person name="Fu Q."/>
            <person name="Gubbala S."/>
            <person name="Hirani K."/>
            <person name="Jayaseelan J.C."/>
            <person name="Lara F."/>
            <person name="Munidasa M."/>
            <person name="Palculict T."/>
            <person name="Patil S."/>
            <person name="Pu L.-L."/>
            <person name="Saada N."/>
            <person name="Tang L."/>
            <person name="Weissenberger G."/>
            <person name="Zhu Y."/>
            <person name="Hemphill L."/>
            <person name="Shang Y."/>
            <person name="Youmans B."/>
            <person name="Ayvaz T."/>
            <person name="Ross M."/>
            <person name="Santibanez J."/>
            <person name="Aqrawi P."/>
            <person name="Gross S."/>
            <person name="Joshi V."/>
            <person name="Fowler G."/>
            <person name="Nazareth L."/>
            <person name="Reid J."/>
            <person name="Worley K."/>
            <person name="Petrosino J."/>
            <person name="Highlander S."/>
            <person name="Gibbs R."/>
        </authorList>
    </citation>
    <scope>NUCLEOTIDE SEQUENCE [LARGE SCALE GENOMIC DNA]</scope>
    <source>
        <strain evidence="3 4">ATCC 23263</strain>
    </source>
</reference>
<evidence type="ECO:0000313" key="3">
    <source>
        <dbReference type="EMBL" id="EFV01000.1"/>
    </source>
</evidence>
<dbReference type="Proteomes" id="UP000004754">
    <property type="component" value="Unassembled WGS sequence"/>
</dbReference>
<organism evidence="3 4">
    <name type="scientific">Pseudoramibacter alactolyticus ATCC 23263</name>
    <dbReference type="NCBI Taxonomy" id="887929"/>
    <lineage>
        <taxon>Bacteria</taxon>
        <taxon>Bacillati</taxon>
        <taxon>Bacillota</taxon>
        <taxon>Clostridia</taxon>
        <taxon>Eubacteriales</taxon>
        <taxon>Eubacteriaceae</taxon>
        <taxon>Pseudoramibacter</taxon>
    </lineage>
</organism>
<dbReference type="PANTHER" id="PTHR34220:SF7">
    <property type="entry name" value="SENSOR HISTIDINE KINASE YPDA"/>
    <property type="match status" value="1"/>
</dbReference>
<evidence type="ECO:0000259" key="1">
    <source>
        <dbReference type="Pfam" id="PF06580"/>
    </source>
</evidence>
<gene>
    <name evidence="3" type="ORF">HMP0721_1960</name>
</gene>
<protein>
    <submittedName>
        <fullName evidence="3">Histidine kinase</fullName>
    </submittedName>
</protein>
<dbReference type="InterPro" id="IPR018771">
    <property type="entry name" value="PocR_dom"/>
</dbReference>
<dbReference type="GO" id="GO:0000155">
    <property type="term" value="F:phosphorelay sensor kinase activity"/>
    <property type="evidence" value="ECO:0007669"/>
    <property type="project" value="InterPro"/>
</dbReference>
<evidence type="ECO:0000313" key="4">
    <source>
        <dbReference type="Proteomes" id="UP000004754"/>
    </source>
</evidence>
<dbReference type="EMBL" id="AEQN01000024">
    <property type="protein sequence ID" value="EFV01000.1"/>
    <property type="molecule type" value="Genomic_DNA"/>
</dbReference>
<dbReference type="eggNOG" id="COG4936">
    <property type="taxonomic scope" value="Bacteria"/>
</dbReference>
<dbReference type="Pfam" id="PF10114">
    <property type="entry name" value="PocR"/>
    <property type="match status" value="1"/>
</dbReference>
<name>E6MIX5_9FIRM</name>
<comment type="caution">
    <text evidence="3">The sequence shown here is derived from an EMBL/GenBank/DDBJ whole genome shotgun (WGS) entry which is preliminary data.</text>
</comment>
<dbReference type="STRING" id="887929.HMP0721_1960"/>
<dbReference type="Pfam" id="PF06580">
    <property type="entry name" value="His_kinase"/>
    <property type="match status" value="1"/>
</dbReference>
<dbReference type="eggNOG" id="COG2972">
    <property type="taxonomic scope" value="Bacteria"/>
</dbReference>
<dbReference type="AlphaFoldDB" id="E6MIX5"/>
<feature type="domain" description="Signal transduction histidine kinase internal region" evidence="1">
    <location>
        <begin position="207"/>
        <end position="282"/>
    </location>
</feature>
<sequence>MKMITGQLTEETLLDIQRTLSAATTLPFYIVDYKGEVVLPPVDESDFMKEVHQWTAVSDAMRVADAAGGIRAAAKGEPLIYKIPCALYKLAVPIVVDNQFWGSLIGGPVRLDAAPAVFFEQDGDAREESETFLAVHRHLWEQIVCLPETTLLRDADLAGTITAKVVMLAAGWQREKEQREAAEQIIDKQYRQLEAYKRSESLPRKEHLADRLNMHFWFNALTSAANLSILEGALRTNEMVTLISEFLRDTLFNNRDFWSLKQEIKAIECFLRIQAVRFGDRIQYKIDVPRNLMKTRMPKMMTMPFVEFAMSGLTGQREGGSLLVKITRQDGWISVLLEDNAQRREPAPEDPVVKERSSYFSLADNIGAVKERLNRVYGTGYRVVEERVGGQNRCIIRIPEEEAADV</sequence>
<dbReference type="HOGENOM" id="CLU_038337_0_0_9"/>
<dbReference type="InterPro" id="IPR010559">
    <property type="entry name" value="Sig_transdc_His_kin_internal"/>
</dbReference>
<feature type="domain" description="PocR" evidence="2">
    <location>
        <begin position="11"/>
        <end position="118"/>
    </location>
</feature>
<keyword evidence="3" id="KW-0808">Transferase</keyword>